<dbReference type="GO" id="GO:0005829">
    <property type="term" value="C:cytosol"/>
    <property type="evidence" value="ECO:0007669"/>
    <property type="project" value="EnsemblFungi"/>
</dbReference>
<dbReference type="OrthoDB" id="372624at2759"/>
<dbReference type="InterPro" id="IPR014012">
    <property type="entry name" value="HSA_dom"/>
</dbReference>
<evidence type="ECO:0000256" key="14">
    <source>
        <dbReference type="ARBA" id="ARBA00023242"/>
    </source>
</evidence>
<feature type="region of interest" description="Disordered" evidence="16">
    <location>
        <begin position="686"/>
        <end position="735"/>
    </location>
</feature>
<keyword evidence="13" id="KW-0804">Transcription</keyword>
<evidence type="ECO:0000259" key="17">
    <source>
        <dbReference type="PROSITE" id="PS51192"/>
    </source>
</evidence>
<dbReference type="GO" id="GO:0003678">
    <property type="term" value="F:DNA helicase activity"/>
    <property type="evidence" value="ECO:0007669"/>
    <property type="project" value="UniProtKB-EC"/>
</dbReference>
<keyword evidence="7" id="KW-0347">Helicase</keyword>
<keyword evidence="9" id="KW-0156">Chromatin regulator</keyword>
<dbReference type="EMBL" id="KE721375">
    <property type="protein sequence ID" value="ERF69854.1"/>
    <property type="molecule type" value="Genomic_DNA"/>
</dbReference>
<dbReference type="RefSeq" id="XP_007804457.1">
    <property type="nucleotide sequence ID" value="XM_007806266.1"/>
</dbReference>
<proteinExistence type="inferred from homology"/>
<feature type="compositionally biased region" description="Basic and acidic residues" evidence="16">
    <location>
        <begin position="1510"/>
        <end position="1527"/>
    </location>
</feature>
<evidence type="ECO:0000256" key="16">
    <source>
        <dbReference type="SAM" id="MobiDB-lite"/>
    </source>
</evidence>
<dbReference type="eggNOG" id="KOG0391">
    <property type="taxonomic scope" value="Eukaryota"/>
</dbReference>
<evidence type="ECO:0000256" key="1">
    <source>
        <dbReference type="ARBA" id="ARBA00004123"/>
    </source>
</evidence>
<dbReference type="GO" id="GO:0000725">
    <property type="term" value="P:recombinational repair"/>
    <property type="evidence" value="ECO:0007669"/>
    <property type="project" value="EnsemblFungi"/>
</dbReference>
<feature type="compositionally biased region" description="Polar residues" evidence="16">
    <location>
        <begin position="173"/>
        <end position="187"/>
    </location>
</feature>
<keyword evidence="14" id="KW-0539">Nucleus</keyword>
<dbReference type="FunFam" id="3.40.50.10810:FF:000005">
    <property type="entry name" value="Photoperiod-independent early flowering 1"/>
    <property type="match status" value="1"/>
</dbReference>
<dbReference type="Gene3D" id="3.40.50.10810">
    <property type="entry name" value="Tandem AAA-ATPase domain"/>
    <property type="match status" value="1"/>
</dbReference>
<dbReference type="InterPro" id="IPR027417">
    <property type="entry name" value="P-loop_NTPase"/>
</dbReference>
<evidence type="ECO:0000256" key="3">
    <source>
        <dbReference type="ARBA" id="ARBA00011826"/>
    </source>
</evidence>
<dbReference type="PROSITE" id="PS51204">
    <property type="entry name" value="HSA"/>
    <property type="match status" value="1"/>
</dbReference>
<dbReference type="GO" id="GO:0031492">
    <property type="term" value="F:nucleosomal DNA binding"/>
    <property type="evidence" value="ECO:0007669"/>
    <property type="project" value="EnsemblFungi"/>
</dbReference>
<comment type="subcellular location">
    <subcellularLocation>
        <location evidence="1">Nucleus</location>
    </subcellularLocation>
</comment>
<dbReference type="CDD" id="cd18793">
    <property type="entry name" value="SF2_C_SNF"/>
    <property type="match status" value="1"/>
</dbReference>
<feature type="region of interest" description="Disordered" evidence="16">
    <location>
        <begin position="1590"/>
        <end position="1615"/>
    </location>
</feature>
<dbReference type="Pfam" id="PF00271">
    <property type="entry name" value="Helicase_C"/>
    <property type="match status" value="1"/>
</dbReference>
<keyword evidence="11" id="KW-0238">DNA-binding</keyword>
<feature type="compositionally biased region" description="Polar residues" evidence="16">
    <location>
        <begin position="1"/>
        <end position="18"/>
    </location>
</feature>
<feature type="compositionally biased region" description="Polar residues" evidence="16">
    <location>
        <begin position="694"/>
        <end position="719"/>
    </location>
</feature>
<comment type="subunit">
    <text evidence="3">Component of the SWR1 chromatin-remodeling complex.</text>
</comment>
<evidence type="ECO:0000256" key="15">
    <source>
        <dbReference type="ARBA" id="ARBA00047995"/>
    </source>
</evidence>
<dbReference type="InterPro" id="IPR000330">
    <property type="entry name" value="SNF2_N"/>
</dbReference>
<dbReference type="GeneID" id="19240348"/>
<evidence type="ECO:0000256" key="10">
    <source>
        <dbReference type="ARBA" id="ARBA00023015"/>
    </source>
</evidence>
<dbReference type="GO" id="GO:0140849">
    <property type="term" value="F:ATP-dependent H2AZ histone chaperone activity"/>
    <property type="evidence" value="ECO:0007669"/>
    <property type="project" value="EnsemblFungi"/>
</dbReference>
<dbReference type="Proteomes" id="UP000019373">
    <property type="component" value="Unassembled WGS sequence"/>
</dbReference>
<evidence type="ECO:0000313" key="20">
    <source>
        <dbReference type="EMBL" id="ERF69854.1"/>
    </source>
</evidence>
<evidence type="ECO:0000313" key="21">
    <source>
        <dbReference type="Proteomes" id="UP000019373"/>
    </source>
</evidence>
<feature type="region of interest" description="Disordered" evidence="16">
    <location>
        <begin position="1"/>
        <end position="259"/>
    </location>
</feature>
<feature type="compositionally biased region" description="Polar residues" evidence="16">
    <location>
        <begin position="86"/>
        <end position="100"/>
    </location>
</feature>
<evidence type="ECO:0000256" key="11">
    <source>
        <dbReference type="ARBA" id="ARBA00023125"/>
    </source>
</evidence>
<dbReference type="InterPro" id="IPR050520">
    <property type="entry name" value="INO80/SWR1_helicase"/>
</dbReference>
<dbReference type="Gene3D" id="1.20.120.850">
    <property type="entry name" value="SWI2/SNF2 ATPases, N-terminal domain"/>
    <property type="match status" value="1"/>
</dbReference>
<comment type="similarity">
    <text evidence="2">Belongs to the SNF2/RAD54 helicase family. SWR1 subfamily.</text>
</comment>
<feature type="compositionally biased region" description="Acidic residues" evidence="16">
    <location>
        <begin position="474"/>
        <end position="499"/>
    </location>
</feature>
<dbReference type="HOGENOM" id="CLU_000315_24_2_1"/>
<feature type="region of interest" description="Disordered" evidence="16">
    <location>
        <begin position="1510"/>
        <end position="1547"/>
    </location>
</feature>
<feature type="domain" description="Helicase C-terminal" evidence="18">
    <location>
        <begin position="1301"/>
        <end position="1451"/>
    </location>
</feature>
<keyword evidence="21" id="KW-1185">Reference proteome</keyword>
<dbReference type="OMA" id="KLFAQWC"/>
<dbReference type="GO" id="GO:0016887">
    <property type="term" value="F:ATP hydrolysis activity"/>
    <property type="evidence" value="ECO:0007669"/>
    <property type="project" value="EnsemblFungi"/>
</dbReference>
<evidence type="ECO:0000256" key="2">
    <source>
        <dbReference type="ARBA" id="ARBA00009220"/>
    </source>
</evidence>
<dbReference type="Gene3D" id="3.40.50.300">
    <property type="entry name" value="P-loop containing nucleotide triphosphate hydrolases"/>
    <property type="match status" value="1"/>
</dbReference>
<feature type="region of interest" description="Disordered" evidence="16">
    <location>
        <begin position="570"/>
        <end position="629"/>
    </location>
</feature>
<keyword evidence="8" id="KW-0067">ATP-binding</keyword>
<organism evidence="20 21">
    <name type="scientific">Endocarpon pusillum (strain Z07020 / HMAS-L-300199)</name>
    <name type="common">Lichen-forming fungus</name>
    <dbReference type="NCBI Taxonomy" id="1263415"/>
    <lineage>
        <taxon>Eukaryota</taxon>
        <taxon>Fungi</taxon>
        <taxon>Dikarya</taxon>
        <taxon>Ascomycota</taxon>
        <taxon>Pezizomycotina</taxon>
        <taxon>Eurotiomycetes</taxon>
        <taxon>Chaetothyriomycetidae</taxon>
        <taxon>Verrucariales</taxon>
        <taxon>Verrucariaceae</taxon>
        <taxon>Endocarpon</taxon>
    </lineage>
</organism>
<dbReference type="InterPro" id="IPR001650">
    <property type="entry name" value="Helicase_C-like"/>
</dbReference>
<dbReference type="SMART" id="SM00490">
    <property type="entry name" value="HELICc"/>
    <property type="match status" value="1"/>
</dbReference>
<feature type="region of interest" description="Disordered" evidence="16">
    <location>
        <begin position="472"/>
        <end position="521"/>
    </location>
</feature>
<dbReference type="GO" id="GO:0045815">
    <property type="term" value="P:transcription initiation-coupled chromatin remodeling"/>
    <property type="evidence" value="ECO:0007669"/>
    <property type="project" value="EnsemblFungi"/>
</dbReference>
<dbReference type="InterPro" id="IPR014001">
    <property type="entry name" value="Helicase_ATP-bd"/>
</dbReference>
<dbReference type="Pfam" id="PF07529">
    <property type="entry name" value="HSA"/>
    <property type="match status" value="1"/>
</dbReference>
<evidence type="ECO:0000256" key="5">
    <source>
        <dbReference type="ARBA" id="ARBA00022741"/>
    </source>
</evidence>
<dbReference type="GO" id="GO:0000812">
    <property type="term" value="C:Swr1 complex"/>
    <property type="evidence" value="ECO:0007669"/>
    <property type="project" value="EnsemblFungi"/>
</dbReference>
<gene>
    <name evidence="20" type="ORF">EPUS_05396</name>
</gene>
<keyword evidence="6" id="KW-0378">Hydrolase</keyword>
<keyword evidence="12" id="KW-0010">Activator</keyword>
<dbReference type="PANTHER" id="PTHR45685:SF1">
    <property type="entry name" value="HELICASE SRCAP"/>
    <property type="match status" value="1"/>
</dbReference>
<dbReference type="EC" id="3.6.4.12" evidence="4"/>
<evidence type="ECO:0000259" key="18">
    <source>
        <dbReference type="PROSITE" id="PS51194"/>
    </source>
</evidence>
<evidence type="ECO:0000256" key="6">
    <source>
        <dbReference type="ARBA" id="ARBA00022801"/>
    </source>
</evidence>
<feature type="compositionally biased region" description="Acidic residues" evidence="16">
    <location>
        <begin position="599"/>
        <end position="609"/>
    </location>
</feature>
<dbReference type="GO" id="GO:0042393">
    <property type="term" value="F:histone binding"/>
    <property type="evidence" value="ECO:0007669"/>
    <property type="project" value="TreeGrafter"/>
</dbReference>
<evidence type="ECO:0000256" key="7">
    <source>
        <dbReference type="ARBA" id="ARBA00022806"/>
    </source>
</evidence>
<feature type="compositionally biased region" description="Basic residues" evidence="16">
    <location>
        <begin position="1599"/>
        <end position="1615"/>
    </location>
</feature>
<dbReference type="PROSITE" id="PS00690">
    <property type="entry name" value="DEAH_ATP_HELICASE"/>
    <property type="match status" value="1"/>
</dbReference>
<reference evidence="21" key="1">
    <citation type="journal article" date="2014" name="BMC Genomics">
        <title>Genome characteristics reveal the impact of lichenization on lichen-forming fungus Endocarpon pusillum Hedwig (Verrucariales, Ascomycota).</title>
        <authorList>
            <person name="Wang Y.-Y."/>
            <person name="Liu B."/>
            <person name="Zhang X.-Y."/>
            <person name="Zhou Q.-M."/>
            <person name="Zhang T."/>
            <person name="Li H."/>
            <person name="Yu Y.-F."/>
            <person name="Zhang X.-L."/>
            <person name="Hao X.-Y."/>
            <person name="Wang M."/>
            <person name="Wang L."/>
            <person name="Wei J.-C."/>
        </authorList>
    </citation>
    <scope>NUCLEOTIDE SEQUENCE [LARGE SCALE GENOMIC DNA]</scope>
    <source>
        <strain evidence="21">Z07020 / HMAS-L-300199</strain>
    </source>
</reference>
<evidence type="ECO:0000256" key="12">
    <source>
        <dbReference type="ARBA" id="ARBA00023159"/>
    </source>
</evidence>
<dbReference type="GO" id="GO:0005198">
    <property type="term" value="F:structural molecule activity"/>
    <property type="evidence" value="ECO:0007669"/>
    <property type="project" value="EnsemblFungi"/>
</dbReference>
<dbReference type="FunFam" id="3.40.50.300:FF:000655">
    <property type="entry name" value="Protein PHOTOPERIOD-INDEPENDENT EARLY FLOWERING 1"/>
    <property type="match status" value="1"/>
</dbReference>
<dbReference type="PANTHER" id="PTHR45685">
    <property type="entry name" value="HELICASE SRCAP-RELATED"/>
    <property type="match status" value="1"/>
</dbReference>
<dbReference type="PROSITE" id="PS51192">
    <property type="entry name" value="HELICASE_ATP_BIND_1"/>
    <property type="match status" value="1"/>
</dbReference>
<dbReference type="Pfam" id="PF00176">
    <property type="entry name" value="SNF2-rel_dom"/>
    <property type="match status" value="1"/>
</dbReference>
<dbReference type="SMART" id="SM00487">
    <property type="entry name" value="DEXDc"/>
    <property type="match status" value="1"/>
</dbReference>
<feature type="compositionally biased region" description="Basic and acidic residues" evidence="16">
    <location>
        <begin position="28"/>
        <end position="38"/>
    </location>
</feature>
<protein>
    <recommendedName>
        <fullName evidence="4">DNA helicase</fullName>
        <ecNumber evidence="4">3.6.4.12</ecNumber>
    </recommendedName>
</protein>
<dbReference type="InterPro" id="IPR038718">
    <property type="entry name" value="SNF2-like_sf"/>
</dbReference>
<accession>U1HLG8</accession>
<keyword evidence="5" id="KW-0547">Nucleotide-binding</keyword>
<evidence type="ECO:0000259" key="19">
    <source>
        <dbReference type="PROSITE" id="PS51204"/>
    </source>
</evidence>
<feature type="compositionally biased region" description="Polar residues" evidence="16">
    <location>
        <begin position="194"/>
        <end position="208"/>
    </location>
</feature>
<keyword evidence="10" id="KW-0805">Transcription regulation</keyword>
<dbReference type="InterPro" id="IPR002464">
    <property type="entry name" value="DNA/RNA_helicase_DEAH_CS"/>
</dbReference>
<evidence type="ECO:0000256" key="4">
    <source>
        <dbReference type="ARBA" id="ARBA00012551"/>
    </source>
</evidence>
<feature type="domain" description="HSA" evidence="19">
    <location>
        <begin position="341"/>
        <end position="414"/>
    </location>
</feature>
<comment type="catalytic activity">
    <reaction evidence="15">
        <text>ATP + H2O = ADP + phosphate + H(+)</text>
        <dbReference type="Rhea" id="RHEA:13065"/>
        <dbReference type="ChEBI" id="CHEBI:15377"/>
        <dbReference type="ChEBI" id="CHEBI:15378"/>
        <dbReference type="ChEBI" id="CHEBI:30616"/>
        <dbReference type="ChEBI" id="CHEBI:43474"/>
        <dbReference type="ChEBI" id="CHEBI:456216"/>
        <dbReference type="EC" id="3.6.4.12"/>
    </reaction>
</comment>
<feature type="compositionally biased region" description="Low complexity" evidence="16">
    <location>
        <begin position="500"/>
        <end position="519"/>
    </location>
</feature>
<evidence type="ECO:0000256" key="8">
    <source>
        <dbReference type="ARBA" id="ARBA00022840"/>
    </source>
</evidence>
<evidence type="ECO:0000256" key="9">
    <source>
        <dbReference type="ARBA" id="ARBA00022853"/>
    </source>
</evidence>
<evidence type="ECO:0000256" key="13">
    <source>
        <dbReference type="ARBA" id="ARBA00023163"/>
    </source>
</evidence>
<dbReference type="PROSITE" id="PS51194">
    <property type="entry name" value="HELICASE_CTER"/>
    <property type="match status" value="1"/>
</dbReference>
<name>U1HLG8_ENDPU</name>
<dbReference type="InterPro" id="IPR049730">
    <property type="entry name" value="SNF2/RAD54-like_C"/>
</dbReference>
<dbReference type="SUPFAM" id="SSF52540">
    <property type="entry name" value="P-loop containing nucleoside triphosphate hydrolases"/>
    <property type="match status" value="2"/>
</dbReference>
<dbReference type="GO" id="GO:0005524">
    <property type="term" value="F:ATP binding"/>
    <property type="evidence" value="ECO:0007669"/>
    <property type="project" value="UniProtKB-KW"/>
</dbReference>
<feature type="domain" description="Helicase ATP-binding" evidence="17">
    <location>
        <begin position="762"/>
        <end position="927"/>
    </location>
</feature>
<sequence length="1615" mass="181986">MQNGSLEGSSQPHNSTVELDQALPQFTKPEDVGQEHEAGPPAKKRKLADTTATSKTLPRPISPPWKRIAVDGPTSFVEGGRRKSSRTNTIPLELQPQSATRRTRAAAHKVDEGRSTLARHSYGGSSNHTKHEKGAERRTMAAVRPAQSGPGRPSGLKEPTRSTSARRNDASKIESSPVQGTKSTVTQHFRDANGDTSTEQQHSTQQLLSPERGQRQPTSLISQLHEPLISFNRKIGPQSRDEDDQLNGPGAAEKSPKSRLQKIKFTVRMPSIVVQTPANIPLPKRYTTFRDFLEQDELEPKTGDGVLTPRQVVREAQVRKKVEVAQRLGGQFDKELQQALPERQKEPNRQHFHHDHLLAHALHFRRLLHNEHLKHKSNAKRIAHEAAKIVRANIPKSAEEVEQEQIDLEAAKYRQVVKDISRFWALVEVEVNKIRQAEIDALDQARKLREFNEQVEKHTQMLAPKQNADLLGISDDESDQSGDSTDDTVESSNEEDEDNMSSSDSSSEADGNANDADASLTAEQLREKYASLPKALEPSVGSDTAAHINAEPVQASVRIAKPMILEEVDNALLDSDSESIGTNDGEDSDTENSDRSDTAEETEEEDEEPATLRSLFGPTDLSELASPAPILSVEQYERHVIGDDNQPLEREDAARSMPEVTSQIVQVEPLTSVAKVDVMSTPAIEFPTDEHNSIGPSTPVSPHTSVTKASDGDSFTSSDARADSQRPVTPLKSNIPRIKTPVPSLLRGVLREYQHEGLDWLANLYSNHRNGILADEMGLGKTIQSIALLAHLATEHHIWGPHLIIVPSSVILNWEMEFKKFCPGFKVLTYYGSQAERQQKRRGWMDNDLWHVVVTSYQLVVQDHKNFKRRNWHYMILDEAHNIKNFRSQRWQTMLTFKTRARLLLTGTPLQNNLTELWSLLFFLRPTDMAEDEDEAFAGLSDFSDWFRKPVDQILDQGRDTMDDEARDQVTKLHKVIRPYLLRRLKADVEKQMPAKYEHVELCRLSKRQRQLYDGFMSMAKTRETLASGNYLSIINCLMQLRKVCNHPDLFETRPVTTSFAMSKPAVAEFEVNDFLFRRKLLSGWDQKANLDFLRLAPISNENKSAVEVLESSRIMAFSQLEALRLVQQQRLGLVKQYPHTSISGALASLESIGRHDRMAELGHSLYQEYFHHRAKPLYGTGLISRLSIETTSTALSPCSDEKSFPRFWELSTPSARLDLVQSVQHRATVMQPLIRRFGCITPAVVATDLASRFLSEEGTMAVREAPELWIQDPFHEARTRLSIAFPDKRLLQYDCGKLQRLDKLLRELQAGGHRALIFTQMTKVLDILEQFLNIHGHRYLRLDGSTKIEQRQILTERFNNDTQFLAFILSSRSGGLGINLTGADTVIFYDLDWNPAMDKQCQDRCHRIGQTRDVHIYRFVSEHTIESNILRKSNQKRMLDDVVIQEGDFTTDYFNKLSVRDMLGDDIGGIDQDASAALDKVLGSAKGGLGAVLETAEDQEDVVAAKLAEREDRHADDGDFDEKVVSHETSATPRTPGAQTPREDTLVNGTGNIVARVPHLNRAVRDLDEWVLESMVRWKNEELGEIKAGTLATATRDRRSKKRKAGEHRVKRAR</sequence>